<gene>
    <name evidence="3" type="ORF">ACFQH1_06990</name>
</gene>
<keyword evidence="4" id="KW-1185">Reference proteome</keyword>
<evidence type="ECO:0000256" key="1">
    <source>
        <dbReference type="SAM" id="Phobius"/>
    </source>
</evidence>
<dbReference type="Proteomes" id="UP001596227">
    <property type="component" value="Unassembled WGS sequence"/>
</dbReference>
<protein>
    <submittedName>
        <fullName evidence="3">Serine hydrolase</fullName>
    </submittedName>
</protein>
<name>A0ABW1UI76_9LACO</name>
<comment type="caution">
    <text evidence="3">The sequence shown here is derived from an EMBL/GenBank/DDBJ whole genome shotgun (WGS) entry which is preliminary data.</text>
</comment>
<dbReference type="GO" id="GO:0016787">
    <property type="term" value="F:hydrolase activity"/>
    <property type="evidence" value="ECO:0007669"/>
    <property type="project" value="UniProtKB-KW"/>
</dbReference>
<feature type="transmembrane region" description="Helical" evidence="1">
    <location>
        <begin position="269"/>
        <end position="292"/>
    </location>
</feature>
<sequence>MKGDKWLGIGGVTVGLVLINLLRGNFSGELISFTLVFCLLGFFLTQQFFDMSQAVTGKGVIRLIRTEFMFILQGIFWLFLIMVPLDLSVNHHLTPSFGNGAPSLFAYLTQTDGRSIARSSWLAHLWPFWTYLLFLVLWLIGAWLATKQATNFVSAFNRYILVMGGVSLIVLVIIASQNEMAAKDLINFAYLLPFSLGAIIAVQFFKQRHRQVFVATSFHLGLFLIGLVGVLLGSLGQFKGLRLSLIIFGLASLCSALIVYTIQKSYEAGLITGTDLVLRGGVLSYLFFWPFFMMLPVKTTSMKFIVAAILALGCGALSLTFFERFCVGASAKQQRRFLAVAVGCLVAVTGVFSVQQSTATANPRNVKTTKVTTKKQASAKVNAKPELGQRLQTTWKTIIAPHREKIDVAVYSPKTQQVYQYSKDPSGTPYYTASSVKVSILTQVLHERDQGNLTFDDNDMANATTMMQNSDNAAATFLLDSRLGGYQNLNTLFSNLKMTNTQDMAAGHWGHTQTTAADQVKLLRMIYYQKDYLSKESRQTVQQLMGTVSTEQTWGISSGASKYQLKNGWLSEADNSWIVDSIGHVYSKQDPQGYVIAIYTNGNADLNPGISLVEKLAKATHTEMVK</sequence>
<feature type="transmembrane region" description="Helical" evidence="1">
    <location>
        <begin position="241"/>
        <end position="262"/>
    </location>
</feature>
<evidence type="ECO:0000313" key="3">
    <source>
        <dbReference type="EMBL" id="MFC6294944.1"/>
    </source>
</evidence>
<feature type="domain" description="Beta-lactamase class A catalytic" evidence="2">
    <location>
        <begin position="463"/>
        <end position="600"/>
    </location>
</feature>
<keyword evidence="1" id="KW-0812">Transmembrane</keyword>
<organism evidence="3 4">
    <name type="scientific">Lactiplantibacillus daoliensis</name>
    <dbReference type="NCBI Taxonomy" id="2559916"/>
    <lineage>
        <taxon>Bacteria</taxon>
        <taxon>Bacillati</taxon>
        <taxon>Bacillota</taxon>
        <taxon>Bacilli</taxon>
        <taxon>Lactobacillales</taxon>
        <taxon>Lactobacillaceae</taxon>
        <taxon>Lactiplantibacillus</taxon>
    </lineage>
</organism>
<dbReference type="InterPro" id="IPR000871">
    <property type="entry name" value="Beta-lactam_class-A"/>
</dbReference>
<feature type="transmembrane region" description="Helical" evidence="1">
    <location>
        <begin position="70"/>
        <end position="89"/>
    </location>
</feature>
<dbReference type="InterPro" id="IPR012338">
    <property type="entry name" value="Beta-lactam/transpept-like"/>
</dbReference>
<evidence type="ECO:0000313" key="4">
    <source>
        <dbReference type="Proteomes" id="UP001596227"/>
    </source>
</evidence>
<dbReference type="PANTHER" id="PTHR35333:SF3">
    <property type="entry name" value="BETA-LACTAMASE-TYPE TRANSPEPTIDASE FOLD CONTAINING PROTEIN"/>
    <property type="match status" value="1"/>
</dbReference>
<feature type="transmembrane region" description="Helical" evidence="1">
    <location>
        <begin position="212"/>
        <end position="235"/>
    </location>
</feature>
<evidence type="ECO:0000259" key="2">
    <source>
        <dbReference type="Pfam" id="PF13354"/>
    </source>
</evidence>
<feature type="transmembrane region" description="Helical" evidence="1">
    <location>
        <begin position="7"/>
        <end position="24"/>
    </location>
</feature>
<proteinExistence type="predicted"/>
<dbReference type="EMBL" id="JBHSSB010000015">
    <property type="protein sequence ID" value="MFC6294944.1"/>
    <property type="molecule type" value="Genomic_DNA"/>
</dbReference>
<accession>A0ABW1UI76</accession>
<keyword evidence="1" id="KW-1133">Transmembrane helix</keyword>
<feature type="transmembrane region" description="Helical" evidence="1">
    <location>
        <begin position="158"/>
        <end position="176"/>
    </location>
</feature>
<feature type="transmembrane region" description="Helical" evidence="1">
    <location>
        <begin position="128"/>
        <end position="146"/>
    </location>
</feature>
<dbReference type="RefSeq" id="WP_171000267.1">
    <property type="nucleotide sequence ID" value="NZ_BJDH01000002.1"/>
</dbReference>
<feature type="transmembrane region" description="Helical" evidence="1">
    <location>
        <begin position="337"/>
        <end position="354"/>
    </location>
</feature>
<dbReference type="SUPFAM" id="SSF56601">
    <property type="entry name" value="beta-lactamase/transpeptidase-like"/>
    <property type="match status" value="1"/>
</dbReference>
<dbReference type="Pfam" id="PF13354">
    <property type="entry name" value="Beta-lactamase2"/>
    <property type="match status" value="1"/>
</dbReference>
<reference evidence="4" key="1">
    <citation type="journal article" date="2019" name="Int. J. Syst. Evol. Microbiol.">
        <title>The Global Catalogue of Microorganisms (GCM) 10K type strain sequencing project: providing services to taxonomists for standard genome sequencing and annotation.</title>
        <authorList>
            <consortium name="The Broad Institute Genomics Platform"/>
            <consortium name="The Broad Institute Genome Sequencing Center for Infectious Disease"/>
            <person name="Wu L."/>
            <person name="Ma J."/>
        </authorList>
    </citation>
    <scope>NUCLEOTIDE SEQUENCE [LARGE SCALE GENOMIC DNA]</scope>
    <source>
        <strain evidence="4">CCM 8934</strain>
    </source>
</reference>
<dbReference type="PANTHER" id="PTHR35333">
    <property type="entry name" value="BETA-LACTAMASE"/>
    <property type="match status" value="1"/>
</dbReference>
<feature type="transmembrane region" description="Helical" evidence="1">
    <location>
        <begin position="304"/>
        <end position="325"/>
    </location>
</feature>
<dbReference type="InterPro" id="IPR045155">
    <property type="entry name" value="Beta-lactam_cat"/>
</dbReference>
<keyword evidence="1" id="KW-0472">Membrane</keyword>
<keyword evidence="3" id="KW-0378">Hydrolase</keyword>
<feature type="transmembrane region" description="Helical" evidence="1">
    <location>
        <begin position="30"/>
        <end position="49"/>
    </location>
</feature>
<feature type="transmembrane region" description="Helical" evidence="1">
    <location>
        <begin position="188"/>
        <end position="205"/>
    </location>
</feature>
<dbReference type="Gene3D" id="3.40.710.10">
    <property type="entry name" value="DD-peptidase/beta-lactamase superfamily"/>
    <property type="match status" value="1"/>
</dbReference>